<feature type="domain" description="Uracil-DNA glycosylase-like" evidence="4">
    <location>
        <begin position="49"/>
        <end position="209"/>
    </location>
</feature>
<dbReference type="GO" id="GO:0004844">
    <property type="term" value="F:uracil DNA N-glycosylase activity"/>
    <property type="evidence" value="ECO:0007669"/>
    <property type="project" value="InterPro"/>
</dbReference>
<accession>A0A8S5RHJ6</accession>
<reference evidence="5" key="1">
    <citation type="journal article" date="2021" name="Proc. Natl. Acad. Sci. U.S.A.">
        <title>A Catalog of Tens of Thousands of Viruses from Human Metagenomes Reveals Hidden Associations with Chronic Diseases.</title>
        <authorList>
            <person name="Tisza M.J."/>
            <person name="Buck C.B."/>
        </authorList>
    </citation>
    <scope>NUCLEOTIDE SEQUENCE</scope>
    <source>
        <strain evidence="5">CtML55</strain>
    </source>
</reference>
<keyword evidence="3" id="KW-0234">DNA repair</keyword>
<keyword evidence="2" id="KW-0378">Hydrolase</keyword>
<sequence length="228" mass="26109">MTAGEYFGDWMEVIDGPELRRVVTWMSKLDKSILCPSSQNVFKAFQACSLKDCKVVFLGQDPYPQQGVATGILFGNSKDTPEEKLSPSLQIVKEAAINYEIPHNLIEFDNTLESWAKQGILMINTAFTCEVGRVGSHYDIWRPFTAKLIHNLSTRDGGIIYVLFGNQASSFKKYIVNSPKIIEVYHPAYFARQNKKMPYSVFTELNQELYRLYGYKIDFYKETEYGTC</sequence>
<evidence type="ECO:0000313" key="5">
    <source>
        <dbReference type="EMBL" id="DAE30635.1"/>
    </source>
</evidence>
<dbReference type="PANTHER" id="PTHR11264">
    <property type="entry name" value="URACIL-DNA GLYCOSYLASE"/>
    <property type="match status" value="1"/>
</dbReference>
<dbReference type="Pfam" id="PF03167">
    <property type="entry name" value="UDG"/>
    <property type="match status" value="1"/>
</dbReference>
<dbReference type="PANTHER" id="PTHR11264:SF8">
    <property type="entry name" value="URACIL-DNA GLYCOSYLASE-LIKE DOMAIN-CONTAINING PROTEIN"/>
    <property type="match status" value="1"/>
</dbReference>
<dbReference type="InterPro" id="IPR002043">
    <property type="entry name" value="UDG_fam1"/>
</dbReference>
<name>A0A8S5RHJ6_9VIRU</name>
<dbReference type="EMBL" id="BK059105">
    <property type="protein sequence ID" value="DAE30635.1"/>
    <property type="molecule type" value="Genomic_DNA"/>
</dbReference>
<dbReference type="InterPro" id="IPR005122">
    <property type="entry name" value="Uracil-DNA_glycosylase-like"/>
</dbReference>
<dbReference type="Gene3D" id="3.40.470.10">
    <property type="entry name" value="Uracil-DNA glycosylase-like domain"/>
    <property type="match status" value="1"/>
</dbReference>
<evidence type="ECO:0000256" key="1">
    <source>
        <dbReference type="ARBA" id="ARBA00022763"/>
    </source>
</evidence>
<evidence type="ECO:0000259" key="4">
    <source>
        <dbReference type="Pfam" id="PF03167"/>
    </source>
</evidence>
<protein>
    <recommendedName>
        <fullName evidence="4">Uracil-DNA glycosylase-like domain-containing protein</fullName>
    </recommendedName>
</protein>
<organism evidence="5">
    <name type="scientific">virus sp. ctML55</name>
    <dbReference type="NCBI Taxonomy" id="2827627"/>
    <lineage>
        <taxon>Viruses</taxon>
    </lineage>
</organism>
<dbReference type="GO" id="GO:0097510">
    <property type="term" value="P:base-excision repair, AP site formation via deaminated base removal"/>
    <property type="evidence" value="ECO:0007669"/>
    <property type="project" value="TreeGrafter"/>
</dbReference>
<dbReference type="InterPro" id="IPR036895">
    <property type="entry name" value="Uracil-DNA_glycosylase-like_sf"/>
</dbReference>
<evidence type="ECO:0000256" key="3">
    <source>
        <dbReference type="ARBA" id="ARBA00023204"/>
    </source>
</evidence>
<dbReference type="CDD" id="cd10027">
    <property type="entry name" value="UDG-F1-like"/>
    <property type="match status" value="1"/>
</dbReference>
<evidence type="ECO:0000256" key="2">
    <source>
        <dbReference type="ARBA" id="ARBA00022801"/>
    </source>
</evidence>
<dbReference type="SUPFAM" id="SSF52141">
    <property type="entry name" value="Uracil-DNA glycosylase-like"/>
    <property type="match status" value="1"/>
</dbReference>
<keyword evidence="1" id="KW-0227">DNA damage</keyword>
<proteinExistence type="predicted"/>